<name>A0ABU9DN35_9BACL</name>
<reference evidence="2 3" key="1">
    <citation type="submission" date="2024-04" db="EMBL/GenBank/DDBJ databases">
        <title>draft genome sequnece of Paenibacillus filicis.</title>
        <authorList>
            <person name="Kim D.-U."/>
        </authorList>
    </citation>
    <scope>NUCLEOTIDE SEQUENCE [LARGE SCALE GENOMIC DNA]</scope>
    <source>
        <strain evidence="2 3">KACC14197</strain>
    </source>
</reference>
<gene>
    <name evidence="2" type="ORF">WMW72_16380</name>
</gene>
<keyword evidence="3" id="KW-1185">Reference proteome</keyword>
<dbReference type="Proteomes" id="UP001469365">
    <property type="component" value="Unassembled WGS sequence"/>
</dbReference>
<accession>A0ABU9DN35</accession>
<evidence type="ECO:0000259" key="1">
    <source>
        <dbReference type="Pfam" id="PF06616"/>
    </source>
</evidence>
<feature type="domain" description="BsuBI/PstI restriction endonuclease" evidence="1">
    <location>
        <begin position="10"/>
        <end position="69"/>
    </location>
</feature>
<dbReference type="InterPro" id="IPR041963">
    <property type="entry name" value="BsuBI/PstI_C_sf"/>
</dbReference>
<keyword evidence="2" id="KW-0378">Hydrolase</keyword>
<sequence>MLLLMGQYRIRRKLELISIAEEAGYRGKDYTFVTTFKDRTDQVSRKLTPSIAWDTLIWYATEPNSIIHMFEGNEQMITSLGDMFDKNNR</sequence>
<dbReference type="EMBL" id="JBBPCC010000010">
    <property type="protein sequence ID" value="MEK8129483.1"/>
    <property type="molecule type" value="Genomic_DNA"/>
</dbReference>
<dbReference type="Gene3D" id="3.40.1350.80">
    <property type="match status" value="1"/>
</dbReference>
<keyword evidence="2" id="KW-0255">Endonuclease</keyword>
<evidence type="ECO:0000313" key="3">
    <source>
        <dbReference type="Proteomes" id="UP001469365"/>
    </source>
</evidence>
<dbReference type="GO" id="GO:0004519">
    <property type="term" value="F:endonuclease activity"/>
    <property type="evidence" value="ECO:0007669"/>
    <property type="project" value="UniProtKB-KW"/>
</dbReference>
<keyword evidence="2" id="KW-0540">Nuclease</keyword>
<proteinExistence type="predicted"/>
<dbReference type="InterPro" id="IPR009528">
    <property type="entry name" value="Restrct_endonuc_II_BsuBI_C"/>
</dbReference>
<organism evidence="2 3">
    <name type="scientific">Paenibacillus filicis</name>
    <dbReference type="NCBI Taxonomy" id="669464"/>
    <lineage>
        <taxon>Bacteria</taxon>
        <taxon>Bacillati</taxon>
        <taxon>Bacillota</taxon>
        <taxon>Bacilli</taxon>
        <taxon>Bacillales</taxon>
        <taxon>Paenibacillaceae</taxon>
        <taxon>Paenibacillus</taxon>
    </lineage>
</organism>
<dbReference type="Pfam" id="PF06616">
    <property type="entry name" value="BsuBI_PstI_RE"/>
    <property type="match status" value="1"/>
</dbReference>
<evidence type="ECO:0000313" key="2">
    <source>
        <dbReference type="EMBL" id="MEK8129483.1"/>
    </source>
</evidence>
<protein>
    <submittedName>
        <fullName evidence="2">BsuBI/PstI family type II restriction endonuclease</fullName>
    </submittedName>
</protein>
<comment type="caution">
    <text evidence="2">The sequence shown here is derived from an EMBL/GenBank/DDBJ whole genome shotgun (WGS) entry which is preliminary data.</text>
</comment>